<dbReference type="PROSITE" id="PS50853">
    <property type="entry name" value="FN3"/>
    <property type="match status" value="1"/>
</dbReference>
<evidence type="ECO:0000256" key="12">
    <source>
        <dbReference type="SAM" id="SignalP"/>
    </source>
</evidence>
<dbReference type="Pfam" id="PF00041">
    <property type="entry name" value="fn3"/>
    <property type="match status" value="1"/>
</dbReference>
<dbReference type="InterPro" id="IPR036116">
    <property type="entry name" value="FN3_sf"/>
</dbReference>
<evidence type="ECO:0000256" key="9">
    <source>
        <dbReference type="ARBA" id="ARBA00023180"/>
    </source>
</evidence>
<feature type="transmembrane region" description="Helical" evidence="11">
    <location>
        <begin position="541"/>
        <end position="563"/>
    </location>
</feature>
<organism evidence="14 15">
    <name type="scientific">Pogona vitticeps</name>
    <name type="common">central bearded dragon</name>
    <dbReference type="NCBI Taxonomy" id="103695"/>
    <lineage>
        <taxon>Eukaryota</taxon>
        <taxon>Metazoa</taxon>
        <taxon>Chordata</taxon>
        <taxon>Craniata</taxon>
        <taxon>Vertebrata</taxon>
        <taxon>Euteleostomi</taxon>
        <taxon>Lepidosauria</taxon>
        <taxon>Squamata</taxon>
        <taxon>Bifurcata</taxon>
        <taxon>Unidentata</taxon>
        <taxon>Episquamata</taxon>
        <taxon>Toxicofera</taxon>
        <taxon>Iguania</taxon>
        <taxon>Acrodonta</taxon>
        <taxon>Agamidae</taxon>
        <taxon>Amphibolurinae</taxon>
        <taxon>Pogona</taxon>
    </lineage>
</organism>
<dbReference type="PANTHER" id="PTHR48423:SF1">
    <property type="entry name" value="INTERLEUKIN-27 RECEPTOR SUBUNIT ALPHA"/>
    <property type="match status" value="1"/>
</dbReference>
<dbReference type="Gene3D" id="2.60.40.10">
    <property type="entry name" value="Immunoglobulins"/>
    <property type="match status" value="3"/>
</dbReference>
<evidence type="ECO:0000256" key="7">
    <source>
        <dbReference type="ARBA" id="ARBA00023136"/>
    </source>
</evidence>
<evidence type="ECO:0000256" key="6">
    <source>
        <dbReference type="ARBA" id="ARBA00022989"/>
    </source>
</evidence>
<dbReference type="InterPro" id="IPR003961">
    <property type="entry name" value="FN3_dom"/>
</dbReference>
<dbReference type="RefSeq" id="XP_072833990.1">
    <property type="nucleotide sequence ID" value="XM_072977889.1"/>
</dbReference>
<feature type="signal peptide" evidence="12">
    <location>
        <begin position="1"/>
        <end position="26"/>
    </location>
</feature>
<evidence type="ECO:0000259" key="13">
    <source>
        <dbReference type="PROSITE" id="PS50853"/>
    </source>
</evidence>
<dbReference type="InterPro" id="IPR013783">
    <property type="entry name" value="Ig-like_fold"/>
</dbReference>
<gene>
    <name evidence="15" type="primary">IL12RB1</name>
</gene>
<evidence type="ECO:0000256" key="4">
    <source>
        <dbReference type="ARBA" id="ARBA00022729"/>
    </source>
</evidence>
<keyword evidence="8 15" id="KW-0675">Receptor</keyword>
<feature type="chain" id="PRO_5045554960" evidence="12">
    <location>
        <begin position="27"/>
        <end position="702"/>
    </location>
</feature>
<evidence type="ECO:0000256" key="5">
    <source>
        <dbReference type="ARBA" id="ARBA00022737"/>
    </source>
</evidence>
<dbReference type="SUPFAM" id="SSF49265">
    <property type="entry name" value="Fibronectin type III"/>
    <property type="match status" value="2"/>
</dbReference>
<dbReference type="PANTHER" id="PTHR48423">
    <property type="entry name" value="INTERLEUKIN-27 RECEPTOR SUBUNIT ALPHA"/>
    <property type="match status" value="1"/>
</dbReference>
<keyword evidence="6 11" id="KW-1133">Transmembrane helix</keyword>
<feature type="compositionally biased region" description="Basic and acidic residues" evidence="10">
    <location>
        <begin position="675"/>
        <end position="688"/>
    </location>
</feature>
<evidence type="ECO:0000256" key="11">
    <source>
        <dbReference type="SAM" id="Phobius"/>
    </source>
</evidence>
<dbReference type="GeneID" id="110072563"/>
<dbReference type="Proteomes" id="UP001652642">
    <property type="component" value="Chromosome 7"/>
</dbReference>
<keyword evidence="5" id="KW-0677">Repeat</keyword>
<keyword evidence="14" id="KW-1185">Reference proteome</keyword>
<evidence type="ECO:0000256" key="1">
    <source>
        <dbReference type="ARBA" id="ARBA00004479"/>
    </source>
</evidence>
<protein>
    <submittedName>
        <fullName evidence="15">Interleukin-12 receptor subunit beta-1</fullName>
    </submittedName>
</protein>
<dbReference type="CDD" id="cd00063">
    <property type="entry name" value="FN3"/>
    <property type="match status" value="1"/>
</dbReference>
<keyword evidence="4 12" id="KW-0732">Signal</keyword>
<evidence type="ECO:0000313" key="14">
    <source>
        <dbReference type="Proteomes" id="UP001652642"/>
    </source>
</evidence>
<dbReference type="SMART" id="SM00060">
    <property type="entry name" value="FN3"/>
    <property type="match status" value="1"/>
</dbReference>
<comment type="subcellular location">
    <subcellularLocation>
        <location evidence="1">Membrane</location>
        <topology evidence="1">Single-pass type I membrane protein</topology>
    </subcellularLocation>
</comment>
<comment type="similarity">
    <text evidence="2">Belongs to the type I cytokine receptor family. Type 2 subfamily.</text>
</comment>
<keyword evidence="9" id="KW-0325">Glycoprotein</keyword>
<keyword evidence="3 11" id="KW-0812">Transmembrane</keyword>
<dbReference type="InterPro" id="IPR052672">
    <property type="entry name" value="Type1_Cytokine_Rcpt_Type2"/>
</dbReference>
<keyword evidence="7 11" id="KW-0472">Membrane</keyword>
<name>A0ABM5ELG0_9SAUR</name>
<feature type="domain" description="Fibronectin type-III" evidence="13">
    <location>
        <begin position="433"/>
        <end position="530"/>
    </location>
</feature>
<feature type="region of interest" description="Disordered" evidence="10">
    <location>
        <begin position="602"/>
        <end position="702"/>
    </location>
</feature>
<evidence type="ECO:0000313" key="15">
    <source>
        <dbReference type="RefSeq" id="XP_072833990.1"/>
    </source>
</evidence>
<evidence type="ECO:0000256" key="10">
    <source>
        <dbReference type="SAM" id="MobiDB-lite"/>
    </source>
</evidence>
<evidence type="ECO:0000256" key="8">
    <source>
        <dbReference type="ARBA" id="ARBA00023170"/>
    </source>
</evidence>
<evidence type="ECO:0000256" key="3">
    <source>
        <dbReference type="ARBA" id="ARBA00022692"/>
    </source>
</evidence>
<accession>A0ABM5ELG0</accession>
<proteinExistence type="inferred from homology"/>
<reference evidence="15" key="1">
    <citation type="submission" date="2025-08" db="UniProtKB">
        <authorList>
            <consortium name="RefSeq"/>
        </authorList>
    </citation>
    <scope>IDENTIFICATION</scope>
</reference>
<evidence type="ECO:0000256" key="2">
    <source>
        <dbReference type="ARBA" id="ARBA00008921"/>
    </source>
</evidence>
<sequence>MLGRARMLGPVLVAACVLAAPAPARGDPDGGGPRNLRCYKSCCDASCQLNCTWEAARHDPETSYKLIFQYHDDKKGENRQSFQAKGRTSLVINQNNVYALKKVTVWVESHSRDRPPLQSENQTLLINEAVKIDAPPAQSISVSRSRGILTVRWFESHQCDRLPRMAEVRLRQENVGNWTLENCTSENDEGAQERIKVTCDMGKSWAYEMQVRYRTSHWSSYWSDWSDTVFVPAEILRSPRVNCTVGRLGEDGLRNVTLEWESPGAEQGEVSYTLTFVLLPCQECLFDSVFTHAVHHQADHRVALSGAGYNISLEPCNKVSCGPISSFLLPPAVRDTGPGAPNVTLSGKHFSLQWRAKAELDGLCFEKQALGDPPWEELRCKEEDLEASDEHRHSGVLEPNRCYRIAVHGRDSARNVWLTFALTHLFPRNTSRETSIPVKVVNRTATSALVQWTRPRGISDCPGVLKKYILCCQTEPEGKTTYYEADASETQHVLPDLQPDTTYRVGVWASTAGSEVGCKALIRFTTSPSALLSLPPDAQQLPLVFLGVYAGLLVAALVTFHFWKKRLKDALCPTLPDPAEAEAVKILPVAETGSQVCPPRRFVEPLESSHSTEPFVVDPRTEEEEHEEDVKMGSPKLATAVEEAPSPTEDPAGSGSPLACEYKEQGLLSTVEEDPPGREGTGESERPSNEVAGHGCRSPEFC</sequence>